<dbReference type="RefSeq" id="WP_316733964.1">
    <property type="nucleotide sequence ID" value="NZ_JARAKF010000001.1"/>
</dbReference>
<feature type="domain" description="Tyr recombinase" evidence="6">
    <location>
        <begin position="181"/>
        <end position="403"/>
    </location>
</feature>
<accession>A0ABU3UQP6</accession>
<dbReference type="Pfam" id="PF14659">
    <property type="entry name" value="Phage_int_SAM_3"/>
    <property type="match status" value="1"/>
</dbReference>
<protein>
    <submittedName>
        <fullName evidence="8">Site-specific integrase</fullName>
    </submittedName>
</protein>
<dbReference type="InterPro" id="IPR044068">
    <property type="entry name" value="CB"/>
</dbReference>
<dbReference type="PANTHER" id="PTHR30629:SF2">
    <property type="entry name" value="PROPHAGE INTEGRASE INTS-RELATED"/>
    <property type="match status" value="1"/>
</dbReference>
<dbReference type="PROSITE" id="PS51900">
    <property type="entry name" value="CB"/>
    <property type="match status" value="1"/>
</dbReference>
<dbReference type="Gene3D" id="1.10.150.130">
    <property type="match status" value="1"/>
</dbReference>
<dbReference type="Proteomes" id="UP001257627">
    <property type="component" value="Unassembled WGS sequence"/>
</dbReference>
<name>A0ABU3UQP6_9ACTN</name>
<dbReference type="InterPro" id="IPR050808">
    <property type="entry name" value="Phage_Integrase"/>
</dbReference>
<comment type="caution">
    <text evidence="8">The sequence shown here is derived from an EMBL/GenBank/DDBJ whole genome shotgun (WGS) entry which is preliminary data.</text>
</comment>
<organism evidence="8 9">
    <name type="scientific">Streptomyces mirabilis</name>
    <dbReference type="NCBI Taxonomy" id="68239"/>
    <lineage>
        <taxon>Bacteria</taxon>
        <taxon>Bacillati</taxon>
        <taxon>Actinomycetota</taxon>
        <taxon>Actinomycetes</taxon>
        <taxon>Kitasatosporales</taxon>
        <taxon>Streptomycetaceae</taxon>
        <taxon>Streptomyces</taxon>
    </lineage>
</organism>
<dbReference type="PROSITE" id="PS51898">
    <property type="entry name" value="TYR_RECOMBINASE"/>
    <property type="match status" value="1"/>
</dbReference>
<evidence type="ECO:0000256" key="1">
    <source>
        <dbReference type="ARBA" id="ARBA00008857"/>
    </source>
</evidence>
<evidence type="ECO:0000256" key="4">
    <source>
        <dbReference type="ARBA" id="ARBA00023172"/>
    </source>
</evidence>
<keyword evidence="9" id="KW-1185">Reference proteome</keyword>
<dbReference type="SUPFAM" id="SSF56349">
    <property type="entry name" value="DNA breaking-rejoining enzymes"/>
    <property type="match status" value="1"/>
</dbReference>
<dbReference type="InterPro" id="IPR004107">
    <property type="entry name" value="Integrase_SAM-like_N"/>
</dbReference>
<gene>
    <name evidence="8" type="ORF">PU648_28555</name>
</gene>
<dbReference type="PANTHER" id="PTHR30629">
    <property type="entry name" value="PROPHAGE INTEGRASE"/>
    <property type="match status" value="1"/>
</dbReference>
<keyword evidence="3 5" id="KW-0238">DNA-binding</keyword>
<dbReference type="Pfam" id="PF00589">
    <property type="entry name" value="Phage_integrase"/>
    <property type="match status" value="1"/>
</dbReference>
<evidence type="ECO:0000313" key="9">
    <source>
        <dbReference type="Proteomes" id="UP001257627"/>
    </source>
</evidence>
<evidence type="ECO:0000256" key="2">
    <source>
        <dbReference type="ARBA" id="ARBA00022908"/>
    </source>
</evidence>
<reference evidence="8 9" key="1">
    <citation type="submission" date="2023-02" db="EMBL/GenBank/DDBJ databases">
        <authorList>
            <person name="Maleckis M."/>
        </authorList>
    </citation>
    <scope>NUCLEOTIDE SEQUENCE [LARGE SCALE GENOMIC DNA]</scope>
    <source>
        <strain evidence="8 9">P8-A2</strain>
    </source>
</reference>
<proteinExistence type="inferred from homology"/>
<evidence type="ECO:0000256" key="5">
    <source>
        <dbReference type="PROSITE-ProRule" id="PRU01248"/>
    </source>
</evidence>
<evidence type="ECO:0000259" key="7">
    <source>
        <dbReference type="PROSITE" id="PS51900"/>
    </source>
</evidence>
<evidence type="ECO:0000313" key="8">
    <source>
        <dbReference type="EMBL" id="MDU8996235.1"/>
    </source>
</evidence>
<evidence type="ECO:0000256" key="3">
    <source>
        <dbReference type="ARBA" id="ARBA00023125"/>
    </source>
</evidence>
<dbReference type="InterPro" id="IPR002104">
    <property type="entry name" value="Integrase_catalytic"/>
</dbReference>
<dbReference type="InterPro" id="IPR013762">
    <property type="entry name" value="Integrase-like_cat_sf"/>
</dbReference>
<dbReference type="InterPro" id="IPR011010">
    <property type="entry name" value="DNA_brk_join_enz"/>
</dbReference>
<dbReference type="EMBL" id="JARAKF010000001">
    <property type="protein sequence ID" value="MDU8996235.1"/>
    <property type="molecule type" value="Genomic_DNA"/>
</dbReference>
<dbReference type="InterPro" id="IPR010998">
    <property type="entry name" value="Integrase_recombinase_N"/>
</dbReference>
<feature type="domain" description="Core-binding (CB)" evidence="7">
    <location>
        <begin position="75"/>
        <end position="158"/>
    </location>
</feature>
<dbReference type="CDD" id="cd01189">
    <property type="entry name" value="INT_ICEBs1_C_like"/>
    <property type="match status" value="1"/>
</dbReference>
<sequence>MAEEQKRTRRANGESAIYYGKDERWHARVPMGYKDDGTPYRRHLTRPTRKELVDEVRKLEKQRDEGSAQQPGKPWTVEKWLWHWVENIAKPVVSENTYDGYEVAVRVHLVPGVGKHRIDRLEPEHLESLYRRMQKSGSKPGTAHQAHRTIRTALGEAARRGHAAKNAAALAKPPRMEEAEDEVEPYSLEEVQSLLIEVNKRRNSARWMLALALGLRQGETLGLRWSDVDLDNEYLKLRRNRLRPRYKHGCPEASPCGRKAGYCPNREQVRRETKNTKSRAGRRAVPLPGPLVAMLRSHAEVQARERKTAGDLWVESDYVFTRALGGPLSPNTDYHDWKRLLVDARVRDARLHDARHTAATVLMLLGVPDRVIDQIMGWEPGTSARMRARYLHVPDAMLKDVARKIADAIWGTPRTPAVDKNQDNEV</sequence>
<evidence type="ECO:0000259" key="6">
    <source>
        <dbReference type="PROSITE" id="PS51898"/>
    </source>
</evidence>
<dbReference type="Gene3D" id="1.10.443.10">
    <property type="entry name" value="Intergrase catalytic core"/>
    <property type="match status" value="1"/>
</dbReference>
<keyword evidence="4" id="KW-0233">DNA recombination</keyword>
<comment type="similarity">
    <text evidence="1">Belongs to the 'phage' integrase family.</text>
</comment>
<keyword evidence="2" id="KW-0229">DNA integration</keyword>